<dbReference type="STRING" id="210143.A0A1R3HF07"/>
<comment type="caution">
    <text evidence="3">The sequence shown here is derived from an EMBL/GenBank/DDBJ whole genome shotgun (WGS) entry which is preliminary data.</text>
</comment>
<feature type="repeat" description="PPR" evidence="2">
    <location>
        <begin position="252"/>
        <end position="286"/>
    </location>
</feature>
<dbReference type="FunFam" id="1.25.40.10:FF:000790">
    <property type="entry name" value="Pentatricopeptide repeat-containing protein"/>
    <property type="match status" value="1"/>
</dbReference>
<keyword evidence="1" id="KW-0677">Repeat</keyword>
<dbReference type="OMA" id="FNSHVYV"/>
<evidence type="ECO:0000313" key="4">
    <source>
        <dbReference type="Proteomes" id="UP000188268"/>
    </source>
</evidence>
<evidence type="ECO:0000256" key="1">
    <source>
        <dbReference type="ARBA" id="ARBA00022737"/>
    </source>
</evidence>
<protein>
    <recommendedName>
        <fullName evidence="5">Pentatricopeptide repeat-containing protein</fullName>
    </recommendedName>
</protein>
<dbReference type="PROSITE" id="PS51375">
    <property type="entry name" value="PPR"/>
    <property type="match status" value="3"/>
</dbReference>
<dbReference type="GO" id="GO:0009451">
    <property type="term" value="P:RNA modification"/>
    <property type="evidence" value="ECO:0007669"/>
    <property type="project" value="InterPro"/>
</dbReference>
<dbReference type="Pfam" id="PF01535">
    <property type="entry name" value="PPR"/>
    <property type="match status" value="3"/>
</dbReference>
<organism evidence="3 4">
    <name type="scientific">Corchorus capsularis</name>
    <name type="common">Jute</name>
    <dbReference type="NCBI Taxonomy" id="210143"/>
    <lineage>
        <taxon>Eukaryota</taxon>
        <taxon>Viridiplantae</taxon>
        <taxon>Streptophyta</taxon>
        <taxon>Embryophyta</taxon>
        <taxon>Tracheophyta</taxon>
        <taxon>Spermatophyta</taxon>
        <taxon>Magnoliopsida</taxon>
        <taxon>eudicotyledons</taxon>
        <taxon>Gunneridae</taxon>
        <taxon>Pentapetalae</taxon>
        <taxon>rosids</taxon>
        <taxon>malvids</taxon>
        <taxon>Malvales</taxon>
        <taxon>Malvaceae</taxon>
        <taxon>Grewioideae</taxon>
        <taxon>Apeibeae</taxon>
        <taxon>Corchorus</taxon>
    </lineage>
</organism>
<dbReference type="EMBL" id="AWWV01012140">
    <property type="protein sequence ID" value="OMO68875.1"/>
    <property type="molecule type" value="Genomic_DNA"/>
</dbReference>
<proteinExistence type="predicted"/>
<dbReference type="InterPro" id="IPR002885">
    <property type="entry name" value="PPR_rpt"/>
</dbReference>
<dbReference type="GO" id="GO:0003723">
    <property type="term" value="F:RNA binding"/>
    <property type="evidence" value="ECO:0007669"/>
    <property type="project" value="InterPro"/>
</dbReference>
<evidence type="ECO:0000256" key="2">
    <source>
        <dbReference type="PROSITE-ProRule" id="PRU00708"/>
    </source>
</evidence>
<dbReference type="PANTHER" id="PTHR47926">
    <property type="entry name" value="PENTATRICOPEPTIDE REPEAT-CONTAINING PROTEIN"/>
    <property type="match status" value="1"/>
</dbReference>
<keyword evidence="4" id="KW-1185">Reference proteome</keyword>
<dbReference type="AlphaFoldDB" id="A0A1R3HF07"/>
<name>A0A1R3HF07_COCAP</name>
<dbReference type="NCBIfam" id="TIGR00756">
    <property type="entry name" value="PPR"/>
    <property type="match status" value="4"/>
</dbReference>
<dbReference type="Gramene" id="OMO68875">
    <property type="protein sequence ID" value="OMO68875"/>
    <property type="gene ID" value="CCACVL1_19785"/>
</dbReference>
<sequence>MAKPTLSPYSYFGFFSFIRAFNSWALGIKNASSPRKALLLYSKMHRQSVPFDSFSLLFTLKSCAPLRNYNLIAHLHSHILKLGFVTDVYVATSLLNAYVVASFDDARKLFDETPDRSSVTWNTMITGYSRNGDINKAQELFEAMPVKDIGSWSAMIAAFMNNRKWNSGFECFREMVVNERIKPDQVTVVSVLCGCAHMGSIGSLLGRSLHGFIVTNGWDLNVETGTVLVDMYAKCGLLLFACRVFKLMEQRNVRTWTALICGAAQHGYSDEALSLFEAMQQMGVRPNEMTFTGILNACARRGLVDEGRKYFNMINQYGLEPRIQHYGCMVDLFGKAGLLEEAYEVIRTMKFEPNVFVWSSFLSACKEYEQFQMAERVIEQVLKIVKPESDGGVYSLISDLYVLNEKWDDAERIRKLMVNVRKTRGSSFIRS</sequence>
<evidence type="ECO:0000313" key="3">
    <source>
        <dbReference type="EMBL" id="OMO68875.1"/>
    </source>
</evidence>
<feature type="repeat" description="PPR" evidence="2">
    <location>
        <begin position="117"/>
        <end position="151"/>
    </location>
</feature>
<dbReference type="PANTHER" id="PTHR47926:SF452">
    <property type="entry name" value="PENTATRICOPEPTIDE REPEAT-CONTAINING PROTEIN"/>
    <property type="match status" value="1"/>
</dbReference>
<dbReference type="InterPro" id="IPR011990">
    <property type="entry name" value="TPR-like_helical_dom_sf"/>
</dbReference>
<dbReference type="Pfam" id="PF13041">
    <property type="entry name" value="PPR_2"/>
    <property type="match status" value="1"/>
</dbReference>
<dbReference type="Gene3D" id="1.25.40.10">
    <property type="entry name" value="Tetratricopeptide repeat domain"/>
    <property type="match status" value="3"/>
</dbReference>
<evidence type="ECO:0008006" key="5">
    <source>
        <dbReference type="Google" id="ProtNLM"/>
    </source>
</evidence>
<reference evidence="3 4" key="1">
    <citation type="submission" date="2013-09" db="EMBL/GenBank/DDBJ databases">
        <title>Corchorus capsularis genome sequencing.</title>
        <authorList>
            <person name="Alam M."/>
            <person name="Haque M.S."/>
            <person name="Islam M.S."/>
            <person name="Emdad E.M."/>
            <person name="Islam M.M."/>
            <person name="Ahmed B."/>
            <person name="Halim A."/>
            <person name="Hossen Q.M.M."/>
            <person name="Hossain M.Z."/>
            <person name="Ahmed R."/>
            <person name="Khan M.M."/>
            <person name="Islam R."/>
            <person name="Rashid M.M."/>
            <person name="Khan S.A."/>
            <person name="Rahman M.S."/>
            <person name="Alam M."/>
        </authorList>
    </citation>
    <scope>NUCLEOTIDE SEQUENCE [LARGE SCALE GENOMIC DNA]</scope>
    <source>
        <strain evidence="4">cv. CVL-1</strain>
        <tissue evidence="3">Whole seedling</tissue>
    </source>
</reference>
<gene>
    <name evidence="3" type="ORF">CCACVL1_19785</name>
</gene>
<feature type="repeat" description="PPR" evidence="2">
    <location>
        <begin position="287"/>
        <end position="321"/>
    </location>
</feature>
<dbReference type="Proteomes" id="UP000188268">
    <property type="component" value="Unassembled WGS sequence"/>
</dbReference>
<dbReference type="OrthoDB" id="185373at2759"/>
<dbReference type="InterPro" id="IPR046960">
    <property type="entry name" value="PPR_At4g14850-like_plant"/>
</dbReference>
<accession>A0A1R3HF07</accession>